<dbReference type="Gene3D" id="1.20.1260.10">
    <property type="match status" value="1"/>
</dbReference>
<reference evidence="1 2" key="1">
    <citation type="submission" date="2020-02" db="EMBL/GenBank/DDBJ databases">
        <title>Acidophilic actinobacteria isolated from forest soil.</title>
        <authorList>
            <person name="Golinska P."/>
        </authorList>
    </citation>
    <scope>NUCLEOTIDE SEQUENCE [LARGE SCALE GENOMIC DNA]</scope>
    <source>
        <strain evidence="1 2">NL8</strain>
    </source>
</reference>
<accession>A0ABS5KRN4</accession>
<name>A0ABS5KRN4_9ACTN</name>
<evidence type="ECO:0000313" key="2">
    <source>
        <dbReference type="Proteomes" id="UP000730482"/>
    </source>
</evidence>
<protein>
    <submittedName>
        <fullName evidence="1">Ferritin-like domain-containing protein</fullName>
    </submittedName>
</protein>
<dbReference type="InterPro" id="IPR012347">
    <property type="entry name" value="Ferritin-like"/>
</dbReference>
<dbReference type="EMBL" id="JAAFYZ010000054">
    <property type="protein sequence ID" value="MBS2548684.1"/>
    <property type="molecule type" value="Genomic_DNA"/>
</dbReference>
<sequence>MAEELIDTRLLEELTEQSQDLNSDAVRITREALAEYAQAEPEPEPEAEPRRRRWRRGSVLAGAAGGAVLLGAARAGAAGAGDDIMALQTAASIENLAVTVYTTAAGLPFIKGGNATVAAFIAKTTTQHTAHAQAFNAAATQAGGKAQTAANPKYAAVVQQMLPSIKTPADVVKLAITLEDVAAETYTANVAQVSTPALRKLFGSVAPVEAQHRATLLAVQALLAGGAPELIAIPTDAAKLPSAAGSVGFPDSFYPTKNASPISEGAVQ</sequence>
<dbReference type="InterPro" id="IPR009078">
    <property type="entry name" value="Ferritin-like_SF"/>
</dbReference>
<organism evidence="1 2">
    <name type="scientific">Catenulispora pinistramenti</name>
    <dbReference type="NCBI Taxonomy" id="2705254"/>
    <lineage>
        <taxon>Bacteria</taxon>
        <taxon>Bacillati</taxon>
        <taxon>Actinomycetota</taxon>
        <taxon>Actinomycetes</taxon>
        <taxon>Catenulisporales</taxon>
        <taxon>Catenulisporaceae</taxon>
        <taxon>Catenulispora</taxon>
    </lineage>
</organism>
<dbReference type="SUPFAM" id="SSF47240">
    <property type="entry name" value="Ferritin-like"/>
    <property type="match status" value="1"/>
</dbReference>
<dbReference type="Pfam" id="PF13668">
    <property type="entry name" value="Ferritin_2"/>
    <property type="match status" value="1"/>
</dbReference>
<evidence type="ECO:0000313" key="1">
    <source>
        <dbReference type="EMBL" id="MBS2548684.1"/>
    </source>
</evidence>
<keyword evidence="2" id="KW-1185">Reference proteome</keyword>
<dbReference type="Proteomes" id="UP000730482">
    <property type="component" value="Unassembled WGS sequence"/>
</dbReference>
<proteinExistence type="predicted"/>
<gene>
    <name evidence="1" type="ORF">KGQ19_17585</name>
</gene>
<comment type="caution">
    <text evidence="1">The sequence shown here is derived from an EMBL/GenBank/DDBJ whole genome shotgun (WGS) entry which is preliminary data.</text>
</comment>